<evidence type="ECO:0000313" key="2">
    <source>
        <dbReference type="Proteomes" id="UP000033731"/>
    </source>
</evidence>
<accession>A0A0F4VMG2</accession>
<proteinExistence type="predicted"/>
<keyword evidence="2" id="KW-1185">Reference proteome</keyword>
<protein>
    <submittedName>
        <fullName evidence="1">Uncharacterized protein</fullName>
    </submittedName>
</protein>
<name>A0A0F4VMG2_9HYPH</name>
<dbReference type="AlphaFoldDB" id="A0A0F4VMG2"/>
<dbReference type="EMBL" id="JMTK01000001">
    <property type="protein sequence ID" value="KJZ82646.1"/>
    <property type="molecule type" value="Genomic_DNA"/>
</dbReference>
<evidence type="ECO:0000313" key="1">
    <source>
        <dbReference type="EMBL" id="KJZ82646.1"/>
    </source>
</evidence>
<organism evidence="1 2">
    <name type="scientific">Candidatus Liberibacter solanacearum</name>
    <dbReference type="NCBI Taxonomy" id="556287"/>
    <lineage>
        <taxon>Bacteria</taxon>
        <taxon>Pseudomonadati</taxon>
        <taxon>Pseudomonadota</taxon>
        <taxon>Alphaproteobacteria</taxon>
        <taxon>Hyphomicrobiales</taxon>
        <taxon>Rhizobiaceae</taxon>
        <taxon>Liberibacter</taxon>
    </lineage>
</organism>
<comment type="caution">
    <text evidence="1">The sequence shown here is derived from an EMBL/GenBank/DDBJ whole genome shotgun (WGS) entry which is preliminary data.</text>
</comment>
<gene>
    <name evidence="1" type="ORF">DJ66_0255</name>
</gene>
<dbReference type="Proteomes" id="UP000033731">
    <property type="component" value="Unassembled WGS sequence"/>
</dbReference>
<dbReference type="PATRIC" id="fig|556287.9.peg.270"/>
<reference evidence="1 2" key="1">
    <citation type="journal article" date="2015" name="Phytopathology">
        <title>Genomes of Candidatus Liberibacter solanacearum haplotype A from New Zealand and the USA suggest significant genome plasticity in the species.</title>
        <authorList>
            <person name="Thompson S.M."/>
            <person name="Johnson C.P."/>
            <person name="Lu A.Y."/>
            <person name="Frampton R.A."/>
            <person name="Sullivan K.L."/>
            <person name="Fiers M.W."/>
            <person name="Crowhurst R.N."/>
            <person name="Pitman A.R."/>
            <person name="Scott I."/>
            <person name="Gudmestad N.C."/>
            <person name="Smith G.R."/>
        </authorList>
    </citation>
    <scope>NUCLEOTIDE SEQUENCE [LARGE SCALE GENOMIC DNA]</scope>
    <source>
        <strain evidence="1 2">LsoNZ1</strain>
    </source>
</reference>
<sequence length="40" mass="4810">MTFFPLFKSFRNRKKKMINIPSLMSELIKKFEGLRFKGLS</sequence>